<evidence type="ECO:0000256" key="9">
    <source>
        <dbReference type="RuleBase" id="RU364114"/>
    </source>
</evidence>
<dbReference type="GO" id="GO:0005739">
    <property type="term" value="C:mitochondrion"/>
    <property type="evidence" value="ECO:0007669"/>
    <property type="project" value="UniProtKB-SubCell"/>
</dbReference>
<evidence type="ECO:0000256" key="6">
    <source>
        <dbReference type="ARBA" id="ARBA00023128"/>
    </source>
</evidence>
<dbReference type="EMBL" id="QGKY02002305">
    <property type="protein sequence ID" value="KAF2533707.1"/>
    <property type="molecule type" value="Genomic_DNA"/>
</dbReference>
<dbReference type="GO" id="GO:0035243">
    <property type="term" value="F:protein-arginine omega-N symmetric methyltransferase activity"/>
    <property type="evidence" value="ECO:0007669"/>
    <property type="project" value="UniProtKB-EC"/>
</dbReference>
<dbReference type="GO" id="GO:0032259">
    <property type="term" value="P:methylation"/>
    <property type="evidence" value="ECO:0007669"/>
    <property type="project" value="UniProtKB-KW"/>
</dbReference>
<dbReference type="SUPFAM" id="SSF53335">
    <property type="entry name" value="S-adenosyl-L-methionine-dependent methyltransferases"/>
    <property type="match status" value="1"/>
</dbReference>
<dbReference type="GO" id="GO:0032981">
    <property type="term" value="P:mitochondrial respiratory chain complex I assembly"/>
    <property type="evidence" value="ECO:0007669"/>
    <property type="project" value="TreeGrafter"/>
</dbReference>
<name>A0A8S9FMQ0_BRACR</name>
<sequence length="466" mass="52107">MLRRLLTQTSSRRLLSSKTPFFSKPSLSPFSSLPSSPDPASLASSHVEEFRFLRRRRNNHLRRPFRSLQSPDHSHEPTPDSELVKHLKSVIKFRGGPISVAEYMEEVLTNPRSGYYMNRDVFGAQGDFITSPEMIGVWTVCLWKQMGKPEGVNLIELGPGRGTLMVDLLRGTSNFRNFTESLHIHLVECSPTLQKLQHQNLKCTDESSLEKKAVSSLAGTPVHWHATLEEVPSGVPTIIIAHEFYDALPVHQFQKSPRGWCEKMVDVGEDSQFRFVLSPQPTPAALYLVKRCTWATPEEKEKLEHVEISPKSIDLTQEIAKRIGSDGGGALIIDYGKDGIISDSLQAIREHKFVNILDDPGSADLSAYVDFPSIKHSAEEASENVSVHGPMTQSQFLGSLGINFRVDALLQNCDDEQPESLRSGYWRLVGDGEAPFWDEQTPIGMGERYLAMAIVNRNQGTPALFQ</sequence>
<organism evidence="10">
    <name type="scientific">Brassica cretica</name>
    <name type="common">Mustard</name>
    <dbReference type="NCBI Taxonomy" id="69181"/>
    <lineage>
        <taxon>Eukaryota</taxon>
        <taxon>Viridiplantae</taxon>
        <taxon>Streptophyta</taxon>
        <taxon>Embryophyta</taxon>
        <taxon>Tracheophyta</taxon>
        <taxon>Spermatophyta</taxon>
        <taxon>Magnoliopsida</taxon>
        <taxon>eudicotyledons</taxon>
        <taxon>Gunneridae</taxon>
        <taxon>Pentapetalae</taxon>
        <taxon>rosids</taxon>
        <taxon>malvids</taxon>
        <taxon>Brassicales</taxon>
        <taxon>Brassicaceae</taxon>
        <taxon>Brassiceae</taxon>
        <taxon>Brassica</taxon>
    </lineage>
</organism>
<comment type="caution">
    <text evidence="10">The sequence shown here is derived from an EMBL/GenBank/DDBJ whole genome shotgun (WGS) entry which is preliminary data.</text>
</comment>
<evidence type="ECO:0000313" key="10">
    <source>
        <dbReference type="EMBL" id="KAF2533707.1"/>
    </source>
</evidence>
<dbReference type="PANTHER" id="PTHR12049">
    <property type="entry name" value="PROTEIN ARGININE METHYLTRANSFERASE NDUFAF7, MITOCHONDRIAL"/>
    <property type="match status" value="1"/>
</dbReference>
<comment type="catalytic activity">
    <reaction evidence="7 9">
        <text>L-arginyl-[protein] + 2 S-adenosyl-L-methionine = N(omega),N(omega)'-dimethyl-L-arginyl-[protein] + 2 S-adenosyl-L-homocysteine + 2 H(+)</text>
        <dbReference type="Rhea" id="RHEA:48108"/>
        <dbReference type="Rhea" id="RHEA-COMP:10532"/>
        <dbReference type="Rhea" id="RHEA-COMP:11992"/>
        <dbReference type="ChEBI" id="CHEBI:15378"/>
        <dbReference type="ChEBI" id="CHEBI:29965"/>
        <dbReference type="ChEBI" id="CHEBI:57856"/>
        <dbReference type="ChEBI" id="CHEBI:59789"/>
        <dbReference type="ChEBI" id="CHEBI:88221"/>
        <dbReference type="EC" id="2.1.1.320"/>
    </reaction>
</comment>
<dbReference type="InterPro" id="IPR029063">
    <property type="entry name" value="SAM-dependent_MTases_sf"/>
</dbReference>
<evidence type="ECO:0000256" key="2">
    <source>
        <dbReference type="ARBA" id="ARBA00005891"/>
    </source>
</evidence>
<evidence type="ECO:0000256" key="3">
    <source>
        <dbReference type="ARBA" id="ARBA00022603"/>
    </source>
</evidence>
<comment type="similarity">
    <text evidence="2 9">Belongs to the NDUFAF7 family.</text>
</comment>
<dbReference type="EC" id="2.1.1.320" evidence="9"/>
<comment type="subcellular location">
    <subcellularLocation>
        <location evidence="1 9">Mitochondrion</location>
    </subcellularLocation>
</comment>
<evidence type="ECO:0000256" key="5">
    <source>
        <dbReference type="ARBA" id="ARBA00022946"/>
    </source>
</evidence>
<protein>
    <recommendedName>
        <fullName evidence="9">Protein arginine methyltransferase NDUFAF7</fullName>
        <ecNumber evidence="9">2.1.1.320</ecNumber>
    </recommendedName>
</protein>
<keyword evidence="5" id="KW-0809">Transit peptide</keyword>
<dbReference type="Gene3D" id="3.40.50.12710">
    <property type="match status" value="1"/>
</dbReference>
<evidence type="ECO:0000256" key="8">
    <source>
        <dbReference type="ARBA" id="ARBA00054758"/>
    </source>
</evidence>
<accession>A0A8S9FMQ0</accession>
<dbReference type="FunFam" id="3.40.50.12710:FF:000001">
    <property type="entry name" value="Protein arginine methyltransferase NDUFAF7"/>
    <property type="match status" value="1"/>
</dbReference>
<dbReference type="Pfam" id="PF02636">
    <property type="entry name" value="Methyltransf_28"/>
    <property type="match status" value="1"/>
</dbReference>
<keyword evidence="3 9" id="KW-0489">Methyltransferase</keyword>
<comment type="function">
    <text evidence="8">Arginine methyltransferase involved in the assembly or stability of mitochondrial NADH:ubiquinone oxidoreductase complex (complex I). Acts by mediating symmetric dimethylation of 'Arg-118' of NDUFS2 after it assembles into the complex I, stabilizing the early intermediate complex.</text>
</comment>
<evidence type="ECO:0000256" key="7">
    <source>
        <dbReference type="ARBA" id="ARBA00048612"/>
    </source>
</evidence>
<dbReference type="AlphaFoldDB" id="A0A8S9FMQ0"/>
<dbReference type="InterPro" id="IPR003788">
    <property type="entry name" value="NDUFAF7"/>
</dbReference>
<keyword evidence="6 9" id="KW-0496">Mitochondrion</keyword>
<reference evidence="10" key="1">
    <citation type="submission" date="2019-12" db="EMBL/GenBank/DDBJ databases">
        <title>Genome sequencing and annotation of Brassica cretica.</title>
        <authorList>
            <person name="Studholme D.J."/>
            <person name="Sarris P.F."/>
        </authorList>
    </citation>
    <scope>NUCLEOTIDE SEQUENCE</scope>
    <source>
        <strain evidence="10">PFS-102/07</strain>
        <tissue evidence="10">Leaf</tissue>
    </source>
</reference>
<evidence type="ECO:0000256" key="4">
    <source>
        <dbReference type="ARBA" id="ARBA00022679"/>
    </source>
</evidence>
<gene>
    <name evidence="10" type="ORF">F2Q70_00032173</name>
</gene>
<dbReference type="InterPro" id="IPR038375">
    <property type="entry name" value="NDUFAF7_sf"/>
</dbReference>
<proteinExistence type="inferred from homology"/>
<evidence type="ECO:0000256" key="1">
    <source>
        <dbReference type="ARBA" id="ARBA00004173"/>
    </source>
</evidence>
<dbReference type="PANTHER" id="PTHR12049:SF7">
    <property type="entry name" value="PROTEIN ARGININE METHYLTRANSFERASE NDUFAF7, MITOCHONDRIAL"/>
    <property type="match status" value="1"/>
</dbReference>
<keyword evidence="4 9" id="KW-0808">Transferase</keyword>